<keyword evidence="1" id="KW-0472">Membrane</keyword>
<name>A0A0K6ITF0_9GAMM</name>
<proteinExistence type="predicted"/>
<protein>
    <submittedName>
        <fullName evidence="2">Uncharacterized protein</fullName>
    </submittedName>
</protein>
<evidence type="ECO:0000256" key="1">
    <source>
        <dbReference type="SAM" id="Phobius"/>
    </source>
</evidence>
<feature type="transmembrane region" description="Helical" evidence="1">
    <location>
        <begin position="28"/>
        <end position="48"/>
    </location>
</feature>
<evidence type="ECO:0000313" key="3">
    <source>
        <dbReference type="Proteomes" id="UP000182769"/>
    </source>
</evidence>
<organism evidence="2 3">
    <name type="scientific">Marinomonas fungiae</name>
    <dbReference type="NCBI Taxonomy" id="1137284"/>
    <lineage>
        <taxon>Bacteria</taxon>
        <taxon>Pseudomonadati</taxon>
        <taxon>Pseudomonadota</taxon>
        <taxon>Gammaproteobacteria</taxon>
        <taxon>Oceanospirillales</taxon>
        <taxon>Oceanospirillaceae</taxon>
        <taxon>Marinomonas</taxon>
    </lineage>
</organism>
<evidence type="ECO:0000313" key="2">
    <source>
        <dbReference type="EMBL" id="CUB06378.1"/>
    </source>
</evidence>
<reference evidence="3" key="1">
    <citation type="submission" date="2015-08" db="EMBL/GenBank/DDBJ databases">
        <authorList>
            <person name="Varghese N."/>
        </authorList>
    </citation>
    <scope>NUCLEOTIDE SEQUENCE [LARGE SCALE GENOMIC DNA]</scope>
    <source>
        <strain evidence="3">JCM 18476</strain>
    </source>
</reference>
<dbReference type="EMBL" id="CYHG01000017">
    <property type="protein sequence ID" value="CUB06378.1"/>
    <property type="molecule type" value="Genomic_DNA"/>
</dbReference>
<keyword evidence="1" id="KW-1133">Transmembrane helix</keyword>
<feature type="transmembrane region" description="Helical" evidence="1">
    <location>
        <begin position="60"/>
        <end position="86"/>
    </location>
</feature>
<sequence>MVKHKGIRVGNRKKATPPKHPYAVNYSLFKNLAFFLPFLSIAIKVILGNNFVTEKEVLEVAFWGSVLVTLAALCLFYALASLNLLYPKPNFSSDSALWKSVKLLGYGLSLYCIIWPCLSSSAPMLFTLSSNTVEEKLVIVEKSTRTTTRGCKWFIRGKGSSQHFMHCISYEEYFYLPQGPVLVSIDVAHSQFGYFVVDYNHLVGTIESK</sequence>
<dbReference type="Proteomes" id="UP000182769">
    <property type="component" value="Unassembled WGS sequence"/>
</dbReference>
<keyword evidence="1" id="KW-0812">Transmembrane</keyword>
<dbReference type="RefSeq" id="WP_055464556.1">
    <property type="nucleotide sequence ID" value="NZ_CYHG01000017.1"/>
</dbReference>
<accession>A0A0K6ITF0</accession>
<dbReference type="STRING" id="1137284.GCA_001418205_03547"/>
<dbReference type="AlphaFoldDB" id="A0A0K6ITF0"/>
<keyword evidence="3" id="KW-1185">Reference proteome</keyword>
<gene>
    <name evidence="2" type="ORF">Ga0061065_11734</name>
</gene>
<feature type="transmembrane region" description="Helical" evidence="1">
    <location>
        <begin position="106"/>
        <end position="126"/>
    </location>
</feature>